<organism evidence="3 4">
    <name type="scientific">Mycena pura</name>
    <dbReference type="NCBI Taxonomy" id="153505"/>
    <lineage>
        <taxon>Eukaryota</taxon>
        <taxon>Fungi</taxon>
        <taxon>Dikarya</taxon>
        <taxon>Basidiomycota</taxon>
        <taxon>Agaricomycotina</taxon>
        <taxon>Agaricomycetes</taxon>
        <taxon>Agaricomycetidae</taxon>
        <taxon>Agaricales</taxon>
        <taxon>Marasmiineae</taxon>
        <taxon>Mycenaceae</taxon>
        <taxon>Mycena</taxon>
    </lineage>
</organism>
<feature type="compositionally biased region" description="Acidic residues" evidence="1">
    <location>
        <begin position="88"/>
        <end position="102"/>
    </location>
</feature>
<feature type="compositionally biased region" description="Low complexity" evidence="1">
    <location>
        <begin position="1"/>
        <end position="28"/>
    </location>
</feature>
<feature type="region of interest" description="Disordered" evidence="1">
    <location>
        <begin position="1"/>
        <end position="45"/>
    </location>
</feature>
<reference evidence="3" key="1">
    <citation type="submission" date="2023-03" db="EMBL/GenBank/DDBJ databases">
        <title>Massive genome expansion in bonnet fungi (Mycena s.s.) driven by repeated elements and novel gene families across ecological guilds.</title>
        <authorList>
            <consortium name="Lawrence Berkeley National Laboratory"/>
            <person name="Harder C.B."/>
            <person name="Miyauchi S."/>
            <person name="Viragh M."/>
            <person name="Kuo A."/>
            <person name="Thoen E."/>
            <person name="Andreopoulos B."/>
            <person name="Lu D."/>
            <person name="Skrede I."/>
            <person name="Drula E."/>
            <person name="Henrissat B."/>
            <person name="Morin E."/>
            <person name="Kohler A."/>
            <person name="Barry K."/>
            <person name="LaButti K."/>
            <person name="Morin E."/>
            <person name="Salamov A."/>
            <person name="Lipzen A."/>
            <person name="Mereny Z."/>
            <person name="Hegedus B."/>
            <person name="Baldrian P."/>
            <person name="Stursova M."/>
            <person name="Weitz H."/>
            <person name="Taylor A."/>
            <person name="Grigoriev I.V."/>
            <person name="Nagy L.G."/>
            <person name="Martin F."/>
            <person name="Kauserud H."/>
        </authorList>
    </citation>
    <scope>NUCLEOTIDE SEQUENCE</scope>
    <source>
        <strain evidence="3">9144</strain>
    </source>
</reference>
<protein>
    <submittedName>
        <fullName evidence="3">Uncharacterized protein</fullName>
    </submittedName>
</protein>
<keyword evidence="2" id="KW-1133">Transmembrane helix</keyword>
<accession>A0AAD6V3X9</accession>
<feature type="region of interest" description="Disordered" evidence="1">
    <location>
        <begin position="67"/>
        <end position="107"/>
    </location>
</feature>
<dbReference type="EMBL" id="JARJCW010000058">
    <property type="protein sequence ID" value="KAJ7201620.1"/>
    <property type="molecule type" value="Genomic_DNA"/>
</dbReference>
<keyword evidence="2" id="KW-0472">Membrane</keyword>
<feature type="transmembrane region" description="Helical" evidence="2">
    <location>
        <begin position="120"/>
        <end position="139"/>
    </location>
</feature>
<keyword evidence="4" id="KW-1185">Reference proteome</keyword>
<keyword evidence="2" id="KW-0812">Transmembrane</keyword>
<evidence type="ECO:0000256" key="2">
    <source>
        <dbReference type="SAM" id="Phobius"/>
    </source>
</evidence>
<dbReference type="Proteomes" id="UP001219525">
    <property type="component" value="Unassembled WGS sequence"/>
</dbReference>
<dbReference type="AlphaFoldDB" id="A0AAD6V3X9"/>
<comment type="caution">
    <text evidence="3">The sequence shown here is derived from an EMBL/GenBank/DDBJ whole genome shotgun (WGS) entry which is preliminary data.</text>
</comment>
<proteinExistence type="predicted"/>
<evidence type="ECO:0000256" key="1">
    <source>
        <dbReference type="SAM" id="MobiDB-lite"/>
    </source>
</evidence>
<gene>
    <name evidence="3" type="ORF">GGX14DRAFT_655544</name>
</gene>
<name>A0AAD6V3X9_9AGAR</name>
<sequence length="212" mass="22122">MAINGAADSPAAADAVPSPAAADAVPSPAATPPFDAANVDTTPPVPLVDAAAPVGATPMIAVSLSVPNPADLADPDSDSNSIPTPEGIEGESEDEGGDEETSPPESCPSIVRMVDVMKSIPAWCLHLALLLFLAILPDVSVNRCRGYELAIAHDRIPSGVWQALLVVYALILFYTSATFRHPLKTLPLGTILTFVEADRLRRISPKSGFYTV</sequence>
<feature type="transmembrane region" description="Helical" evidence="2">
    <location>
        <begin position="159"/>
        <end position="177"/>
    </location>
</feature>
<evidence type="ECO:0000313" key="3">
    <source>
        <dbReference type="EMBL" id="KAJ7201620.1"/>
    </source>
</evidence>
<evidence type="ECO:0000313" key="4">
    <source>
        <dbReference type="Proteomes" id="UP001219525"/>
    </source>
</evidence>